<evidence type="ECO:0000256" key="2">
    <source>
        <dbReference type="ARBA" id="ARBA00022448"/>
    </source>
</evidence>
<dbReference type="KEGG" id="pcon:B0A89_00195"/>
<dbReference type="GO" id="GO:0031460">
    <property type="term" value="P:glycine betaine transport"/>
    <property type="evidence" value="ECO:0007669"/>
    <property type="project" value="UniProtKB-ARBA"/>
</dbReference>
<dbReference type="PROSITE" id="PS50928">
    <property type="entry name" value="ABC_TM1"/>
    <property type="match status" value="1"/>
</dbReference>
<dbReference type="Proteomes" id="UP000193017">
    <property type="component" value="Chromosome"/>
</dbReference>
<evidence type="ECO:0000256" key="6">
    <source>
        <dbReference type="RuleBase" id="RU363032"/>
    </source>
</evidence>
<dbReference type="GO" id="GO:0005886">
    <property type="term" value="C:plasma membrane"/>
    <property type="evidence" value="ECO:0007669"/>
    <property type="project" value="UniProtKB-SubCell"/>
</dbReference>
<comment type="similarity">
    <text evidence="6">Belongs to the binding-protein-dependent transport system permease family.</text>
</comment>
<gene>
    <name evidence="8" type="ORF">B0A89_00195</name>
</gene>
<accession>A0A1W6CTV7</accession>
<comment type="subcellular location">
    <subcellularLocation>
        <location evidence="1 6">Cell membrane</location>
        <topology evidence="1 6">Multi-pass membrane protein</topology>
    </subcellularLocation>
</comment>
<dbReference type="CDD" id="cd06261">
    <property type="entry name" value="TM_PBP2"/>
    <property type="match status" value="1"/>
</dbReference>
<evidence type="ECO:0000313" key="8">
    <source>
        <dbReference type="EMBL" id="ARJ68317.1"/>
    </source>
</evidence>
<evidence type="ECO:0000256" key="4">
    <source>
        <dbReference type="ARBA" id="ARBA00022989"/>
    </source>
</evidence>
<dbReference type="InterPro" id="IPR051204">
    <property type="entry name" value="ABC_transp_perm/SBD"/>
</dbReference>
<keyword evidence="5 6" id="KW-0472">Membrane</keyword>
<dbReference type="SUPFAM" id="SSF161098">
    <property type="entry name" value="MetI-like"/>
    <property type="match status" value="1"/>
</dbReference>
<evidence type="ECO:0000313" key="9">
    <source>
        <dbReference type="Proteomes" id="UP000193017"/>
    </source>
</evidence>
<name>A0A1W6CTV7_9RHOB</name>
<dbReference type="FunFam" id="1.10.3720.10:FF:000001">
    <property type="entry name" value="Glycine betaine ABC transporter, permease"/>
    <property type="match status" value="1"/>
</dbReference>
<feature type="transmembrane region" description="Helical" evidence="6">
    <location>
        <begin position="48"/>
        <end position="73"/>
    </location>
</feature>
<dbReference type="EMBL" id="CP020612">
    <property type="protein sequence ID" value="ARJ68317.1"/>
    <property type="molecule type" value="Genomic_DNA"/>
</dbReference>
<feature type="transmembrane region" description="Helical" evidence="6">
    <location>
        <begin position="94"/>
        <end position="113"/>
    </location>
</feature>
<evidence type="ECO:0000256" key="3">
    <source>
        <dbReference type="ARBA" id="ARBA00022692"/>
    </source>
</evidence>
<evidence type="ECO:0000256" key="1">
    <source>
        <dbReference type="ARBA" id="ARBA00004651"/>
    </source>
</evidence>
<organism evidence="8 9">
    <name type="scientific">Paracoccus contaminans</name>
    <dbReference type="NCBI Taxonomy" id="1945662"/>
    <lineage>
        <taxon>Bacteria</taxon>
        <taxon>Pseudomonadati</taxon>
        <taxon>Pseudomonadota</taxon>
        <taxon>Alphaproteobacteria</taxon>
        <taxon>Rhodobacterales</taxon>
        <taxon>Paracoccaceae</taxon>
        <taxon>Paracoccus</taxon>
    </lineage>
</organism>
<evidence type="ECO:0000256" key="5">
    <source>
        <dbReference type="ARBA" id="ARBA00023136"/>
    </source>
</evidence>
<dbReference type="RefSeq" id="WP_085376423.1">
    <property type="nucleotide sequence ID" value="NZ_CP020612.1"/>
</dbReference>
<proteinExistence type="inferred from homology"/>
<keyword evidence="9" id="KW-1185">Reference proteome</keyword>
<feature type="transmembrane region" description="Helical" evidence="6">
    <location>
        <begin position="210"/>
        <end position="229"/>
    </location>
</feature>
<dbReference type="PANTHER" id="PTHR30177:SF32">
    <property type="entry name" value="GLYCINE BETAINE UPTAKE SYSTEM PERMEASE PROTEIN YEHW"/>
    <property type="match status" value="1"/>
</dbReference>
<dbReference type="Pfam" id="PF00528">
    <property type="entry name" value="BPD_transp_1"/>
    <property type="match status" value="1"/>
</dbReference>
<keyword evidence="4 6" id="KW-1133">Transmembrane helix</keyword>
<feature type="transmembrane region" description="Helical" evidence="6">
    <location>
        <begin position="164"/>
        <end position="190"/>
    </location>
</feature>
<dbReference type="STRING" id="1945662.B0A89_00195"/>
<keyword evidence="2 6" id="KW-0813">Transport</keyword>
<protein>
    <submittedName>
        <fullName evidence="8">ABC transporter</fullName>
    </submittedName>
</protein>
<evidence type="ECO:0000259" key="7">
    <source>
        <dbReference type="PROSITE" id="PS50928"/>
    </source>
</evidence>
<feature type="domain" description="ABC transmembrane type-1" evidence="7">
    <location>
        <begin position="48"/>
        <end position="229"/>
    </location>
</feature>
<feature type="transmembrane region" description="Helical" evidence="6">
    <location>
        <begin position="119"/>
        <end position="143"/>
    </location>
</feature>
<sequence length="251" mass="25867">MNRPVLSILAAALLVFLLWPHAFAGLFQPLTRNGAPPIYTQTSLLALTLSHLALVAAAVGAASVTAVGLGILVTRPAGRAFLPLARTLANIGQTFPPVAVLALAVPLMGFGRWPTLTALFLYGLLPIFENTLTALGSLPPPVAEAARGTGMTPRQRLIRVELPLALPLILTGIRLSAVISLGTATIGSTVAARTLGEVVIAGLLSSNTAFVVQGGMVVGVLAVLLNAVFQSLERRAARAAGQERLAPIGLS</sequence>
<dbReference type="Gene3D" id="1.10.3720.10">
    <property type="entry name" value="MetI-like"/>
    <property type="match status" value="1"/>
</dbReference>
<dbReference type="InterPro" id="IPR000515">
    <property type="entry name" value="MetI-like"/>
</dbReference>
<dbReference type="AlphaFoldDB" id="A0A1W6CTV7"/>
<reference evidence="8 9" key="1">
    <citation type="submission" date="2017-03" db="EMBL/GenBank/DDBJ databases">
        <title>Genome sequence of Paracoccus contaminans isolated from a water microcosm.</title>
        <authorList>
            <person name="Aurass P."/>
            <person name="Karste S."/>
            <person name="Trost E."/>
            <person name="Glaeser S.P."/>
            <person name="Kaempfer P."/>
            <person name="Flieger A."/>
        </authorList>
    </citation>
    <scope>NUCLEOTIDE SEQUENCE [LARGE SCALE GENOMIC DNA]</scope>
    <source>
        <strain evidence="9">RKI 16-01929T\LMG 29738T\CCM 8701T\CIP 111112T</strain>
    </source>
</reference>
<dbReference type="OrthoDB" id="9801163at2"/>
<keyword evidence="3 6" id="KW-0812">Transmembrane</keyword>
<dbReference type="PANTHER" id="PTHR30177">
    <property type="entry name" value="GLYCINE BETAINE/L-PROLINE TRANSPORT SYSTEM PERMEASE PROTEIN PROW"/>
    <property type="match status" value="1"/>
</dbReference>
<dbReference type="GO" id="GO:0055085">
    <property type="term" value="P:transmembrane transport"/>
    <property type="evidence" value="ECO:0007669"/>
    <property type="project" value="InterPro"/>
</dbReference>
<dbReference type="InterPro" id="IPR035906">
    <property type="entry name" value="MetI-like_sf"/>
</dbReference>